<protein>
    <submittedName>
        <fullName evidence="7">Efflux RND transporter periplasmic adaptor subunit</fullName>
    </submittedName>
</protein>
<evidence type="ECO:0000313" key="7">
    <source>
        <dbReference type="EMBL" id="MFC4527600.1"/>
    </source>
</evidence>
<feature type="region of interest" description="Disordered" evidence="5">
    <location>
        <begin position="339"/>
        <end position="367"/>
    </location>
</feature>
<evidence type="ECO:0000256" key="3">
    <source>
        <dbReference type="ARBA" id="ARBA00023136"/>
    </source>
</evidence>
<evidence type="ECO:0000256" key="2">
    <source>
        <dbReference type="ARBA" id="ARBA00009477"/>
    </source>
</evidence>
<accession>A0ABV9C3K2</accession>
<dbReference type="InterPro" id="IPR058624">
    <property type="entry name" value="MdtA-like_HH"/>
</dbReference>
<dbReference type="Pfam" id="PF25917">
    <property type="entry name" value="BSH_RND"/>
    <property type="match status" value="1"/>
</dbReference>
<comment type="caution">
    <text evidence="7">The sequence shown here is derived from an EMBL/GenBank/DDBJ whole genome shotgun (WGS) entry which is preliminary data.</text>
</comment>
<dbReference type="NCBIfam" id="TIGR01730">
    <property type="entry name" value="RND_mfp"/>
    <property type="match status" value="1"/>
</dbReference>
<dbReference type="InterPro" id="IPR006664">
    <property type="entry name" value="OMP_bac"/>
</dbReference>
<dbReference type="Gene3D" id="2.40.30.170">
    <property type="match status" value="1"/>
</dbReference>
<evidence type="ECO:0000313" key="8">
    <source>
        <dbReference type="Proteomes" id="UP001595961"/>
    </source>
</evidence>
<dbReference type="PROSITE" id="PS51123">
    <property type="entry name" value="OMPA_2"/>
    <property type="match status" value="1"/>
</dbReference>
<sequence length="483" mass="50845">MSLRDVPVLYEFVGQTESSQQVEIRARVNGFLEERIYTEGTMVHAGDVMFRMDSKPFEAALDAAQAELSQQRARLDTAQANLNRVRPLAAKNALSQKDLDDATGQQQAAAAAVEQARADVISAQLNLGYTTITSPVTGLSSFAKKQNGSYIDATNSLLTYVAKLDPMWVNFSLSENEVLRLRDQTGSGALKLPARGLLEVQIVLADGSVFPERGHISFSDAALNTETGTYLVRAVFENREGILRPGQFVRVKVAGAERTKAISVPQEAVQQGEQGSFVWTVTADGKAQPRLVETGEWNGTDWIVNSGLHAGDQVIVDNFIRLGPGAAVKAHPAKLPAAATPTAVAKQGGPSAASTTPAHAGAPSPQAHAAAKAEVLFDIGSAQISEHAASQLAPIAAQLHGASSGRAVISGYADASGSPEANLKLAAARAKAVRSALLVAGVAEDRIELRPPADITAGTKDEARRVEVTVVPEAKPAASREAQ</sequence>
<proteinExistence type="inferred from homology"/>
<feature type="compositionally biased region" description="Low complexity" evidence="5">
    <location>
        <begin position="357"/>
        <end position="367"/>
    </location>
</feature>
<gene>
    <name evidence="7" type="ORF">ACFO5W_13225</name>
</gene>
<keyword evidence="8" id="KW-1185">Reference proteome</keyword>
<dbReference type="PRINTS" id="PR01021">
    <property type="entry name" value="OMPADOMAIN"/>
</dbReference>
<dbReference type="InterPro" id="IPR058627">
    <property type="entry name" value="MdtA-like_C"/>
</dbReference>
<dbReference type="Gene3D" id="2.40.50.100">
    <property type="match status" value="1"/>
</dbReference>
<dbReference type="SUPFAM" id="SSF111369">
    <property type="entry name" value="HlyD-like secretion proteins"/>
    <property type="match status" value="1"/>
</dbReference>
<dbReference type="InterPro" id="IPR036737">
    <property type="entry name" value="OmpA-like_sf"/>
</dbReference>
<evidence type="ECO:0000259" key="6">
    <source>
        <dbReference type="PROSITE" id="PS51123"/>
    </source>
</evidence>
<feature type="domain" description="OmpA-like" evidence="6">
    <location>
        <begin position="364"/>
        <end position="474"/>
    </location>
</feature>
<name>A0ABV9C3K2_9GAMM</name>
<dbReference type="Pfam" id="PF25876">
    <property type="entry name" value="HH_MFP_RND"/>
    <property type="match status" value="1"/>
</dbReference>
<organism evidence="7 8">
    <name type="scientific">Dyella halodurans</name>
    <dbReference type="NCBI Taxonomy" id="1920171"/>
    <lineage>
        <taxon>Bacteria</taxon>
        <taxon>Pseudomonadati</taxon>
        <taxon>Pseudomonadota</taxon>
        <taxon>Gammaproteobacteria</taxon>
        <taxon>Lysobacterales</taxon>
        <taxon>Rhodanobacteraceae</taxon>
        <taxon>Dyella</taxon>
    </lineage>
</organism>
<dbReference type="RefSeq" id="WP_266150281.1">
    <property type="nucleotide sequence ID" value="NZ_CP064028.1"/>
</dbReference>
<dbReference type="InterPro" id="IPR006665">
    <property type="entry name" value="OmpA-like"/>
</dbReference>
<dbReference type="Pfam" id="PF00691">
    <property type="entry name" value="OmpA"/>
    <property type="match status" value="1"/>
</dbReference>
<evidence type="ECO:0000256" key="1">
    <source>
        <dbReference type="ARBA" id="ARBA00004519"/>
    </source>
</evidence>
<evidence type="ECO:0000256" key="4">
    <source>
        <dbReference type="PROSITE-ProRule" id="PRU00473"/>
    </source>
</evidence>
<dbReference type="Gene3D" id="1.10.287.470">
    <property type="entry name" value="Helix hairpin bin"/>
    <property type="match status" value="1"/>
</dbReference>
<dbReference type="Proteomes" id="UP001595961">
    <property type="component" value="Unassembled WGS sequence"/>
</dbReference>
<comment type="subcellular location">
    <subcellularLocation>
        <location evidence="1">Cell inner membrane</location>
        <topology evidence="1">Lipid-anchor</topology>
    </subcellularLocation>
</comment>
<reference evidence="8" key="1">
    <citation type="journal article" date="2019" name="Int. J. Syst. Evol. Microbiol.">
        <title>The Global Catalogue of Microorganisms (GCM) 10K type strain sequencing project: providing services to taxonomists for standard genome sequencing and annotation.</title>
        <authorList>
            <consortium name="The Broad Institute Genomics Platform"/>
            <consortium name="The Broad Institute Genome Sequencing Center for Infectious Disease"/>
            <person name="Wu L."/>
            <person name="Ma J."/>
        </authorList>
    </citation>
    <scope>NUCLEOTIDE SEQUENCE [LARGE SCALE GENOMIC DNA]</scope>
    <source>
        <strain evidence="8">CCM 4481</strain>
    </source>
</reference>
<dbReference type="Gene3D" id="3.30.1330.60">
    <property type="entry name" value="OmpA-like domain"/>
    <property type="match status" value="1"/>
</dbReference>
<dbReference type="Pfam" id="PF25967">
    <property type="entry name" value="RND-MFP_C"/>
    <property type="match status" value="1"/>
</dbReference>
<evidence type="ECO:0000256" key="5">
    <source>
        <dbReference type="SAM" id="MobiDB-lite"/>
    </source>
</evidence>
<dbReference type="InterPro" id="IPR058626">
    <property type="entry name" value="MdtA-like_b-barrel"/>
</dbReference>
<dbReference type="EMBL" id="JBHSGA010000017">
    <property type="protein sequence ID" value="MFC4527600.1"/>
    <property type="molecule type" value="Genomic_DNA"/>
</dbReference>
<dbReference type="InterPro" id="IPR006143">
    <property type="entry name" value="RND_pump_MFP"/>
</dbReference>
<dbReference type="PANTHER" id="PTHR30158">
    <property type="entry name" value="ACRA/E-RELATED COMPONENT OF DRUG EFFLUX TRANSPORTER"/>
    <property type="match status" value="1"/>
</dbReference>
<dbReference type="InterPro" id="IPR058625">
    <property type="entry name" value="MdtA-like_BSH"/>
</dbReference>
<dbReference type="SUPFAM" id="SSF103088">
    <property type="entry name" value="OmpA-like"/>
    <property type="match status" value="1"/>
</dbReference>
<dbReference type="Gene3D" id="2.40.420.20">
    <property type="match status" value="1"/>
</dbReference>
<dbReference type="Pfam" id="PF25944">
    <property type="entry name" value="Beta-barrel_RND"/>
    <property type="match status" value="1"/>
</dbReference>
<keyword evidence="3 4" id="KW-0472">Membrane</keyword>
<comment type="similarity">
    <text evidence="2">Belongs to the membrane fusion protein (MFP) (TC 8.A.1) family.</text>
</comment>